<dbReference type="RefSeq" id="WP_117741766.1">
    <property type="nucleotide sequence ID" value="NZ_QSSV01000010.1"/>
</dbReference>
<feature type="transmembrane region" description="Helical" evidence="1">
    <location>
        <begin position="37"/>
        <end position="60"/>
    </location>
</feature>
<accession>A0A3E4UPE4</accession>
<reference evidence="2 3" key="1">
    <citation type="submission" date="2018-08" db="EMBL/GenBank/DDBJ databases">
        <title>A genome reference for cultivated species of the human gut microbiota.</title>
        <authorList>
            <person name="Zou Y."/>
            <person name="Xue W."/>
            <person name="Luo G."/>
        </authorList>
    </citation>
    <scope>NUCLEOTIDE SEQUENCE [LARGE SCALE GENOMIC DNA]</scope>
    <source>
        <strain evidence="2 3">TF03-6</strain>
    </source>
</reference>
<dbReference type="AlphaFoldDB" id="A0A3E4UPE4"/>
<organism evidence="2 3">
    <name type="scientific">Bacteroides stercoris</name>
    <dbReference type="NCBI Taxonomy" id="46506"/>
    <lineage>
        <taxon>Bacteria</taxon>
        <taxon>Pseudomonadati</taxon>
        <taxon>Bacteroidota</taxon>
        <taxon>Bacteroidia</taxon>
        <taxon>Bacteroidales</taxon>
        <taxon>Bacteroidaceae</taxon>
        <taxon>Bacteroides</taxon>
    </lineage>
</organism>
<keyword evidence="1" id="KW-0472">Membrane</keyword>
<keyword evidence="1" id="KW-1133">Transmembrane helix</keyword>
<dbReference type="EMBL" id="QSSV01000010">
    <property type="protein sequence ID" value="RGM13202.1"/>
    <property type="molecule type" value="Genomic_DNA"/>
</dbReference>
<evidence type="ECO:0000256" key="1">
    <source>
        <dbReference type="SAM" id="Phobius"/>
    </source>
</evidence>
<dbReference type="Proteomes" id="UP000261223">
    <property type="component" value="Unassembled WGS sequence"/>
</dbReference>
<keyword evidence="1" id="KW-0812">Transmembrane</keyword>
<comment type="caution">
    <text evidence="2">The sequence shown here is derived from an EMBL/GenBank/DDBJ whole genome shotgun (WGS) entry which is preliminary data.</text>
</comment>
<name>A0A3E4UPE4_BACSE</name>
<feature type="transmembrane region" description="Helical" evidence="1">
    <location>
        <begin position="6"/>
        <end position="25"/>
    </location>
</feature>
<protein>
    <submittedName>
        <fullName evidence="2">Uncharacterized protein</fullName>
    </submittedName>
</protein>
<evidence type="ECO:0000313" key="2">
    <source>
        <dbReference type="EMBL" id="RGM13202.1"/>
    </source>
</evidence>
<proteinExistence type="predicted"/>
<evidence type="ECO:0000313" key="3">
    <source>
        <dbReference type="Proteomes" id="UP000261223"/>
    </source>
</evidence>
<sequence length="70" mass="8009">MFELLLLIYLLPVIFVAALLLKLALWLVKKIFQLAGWLIKHLCVLVWKCLLLILGVIVGARCINRPPDSR</sequence>
<gene>
    <name evidence="2" type="ORF">DXC34_09260</name>
</gene>